<dbReference type="InterPro" id="IPR014992">
    <property type="entry name" value="DUF1842"/>
</dbReference>
<protein>
    <submittedName>
        <fullName evidence="3">DUF1842 domain-containing protein</fullName>
    </submittedName>
</protein>
<name>A0A5C6UFI2_9SPHN</name>
<gene>
    <name evidence="3" type="ORF">FSB78_07475</name>
</gene>
<organism evidence="3 4">
    <name type="scientific">Sphingomonas ginsenosidivorax</name>
    <dbReference type="NCBI Taxonomy" id="862135"/>
    <lineage>
        <taxon>Bacteria</taxon>
        <taxon>Pseudomonadati</taxon>
        <taxon>Pseudomonadota</taxon>
        <taxon>Alphaproteobacteria</taxon>
        <taxon>Sphingomonadales</taxon>
        <taxon>Sphingomonadaceae</taxon>
        <taxon>Sphingomonas</taxon>
    </lineage>
</organism>
<dbReference type="AlphaFoldDB" id="A0A5C6UFI2"/>
<dbReference type="OrthoDB" id="7561690at2"/>
<feature type="region of interest" description="Disordered" evidence="1">
    <location>
        <begin position="1"/>
        <end position="28"/>
    </location>
</feature>
<evidence type="ECO:0000256" key="1">
    <source>
        <dbReference type="SAM" id="MobiDB-lite"/>
    </source>
</evidence>
<keyword evidence="4" id="KW-1185">Reference proteome</keyword>
<dbReference type="EMBL" id="VOQR01000001">
    <property type="protein sequence ID" value="TXC70795.1"/>
    <property type="molecule type" value="Genomic_DNA"/>
</dbReference>
<dbReference type="Pfam" id="PF08896">
    <property type="entry name" value="DUF1842"/>
    <property type="match status" value="1"/>
</dbReference>
<comment type="caution">
    <text evidence="3">The sequence shown here is derived from an EMBL/GenBank/DDBJ whole genome shotgun (WGS) entry which is preliminary data.</text>
</comment>
<proteinExistence type="predicted"/>
<evidence type="ECO:0000313" key="4">
    <source>
        <dbReference type="Proteomes" id="UP000321250"/>
    </source>
</evidence>
<evidence type="ECO:0000259" key="2">
    <source>
        <dbReference type="Pfam" id="PF08896"/>
    </source>
</evidence>
<sequence>MRGSVSDRVALDSPRPARDLPRGSSSIRTRRRTVGTVGYYIVKLLVQHEGFMGAPVLHLDLGVNAVTGQVMGSAQITQALPPPYGNTVIPTVTGAILHTGFGEDTLLVHLTGDYVVSVPPPAIGSYLAHFSAALAVSKDWNGRGSFSYAHQVITGCTVENVSET</sequence>
<dbReference type="Proteomes" id="UP000321250">
    <property type="component" value="Unassembled WGS sequence"/>
</dbReference>
<accession>A0A5C6UFI2</accession>
<evidence type="ECO:0000313" key="3">
    <source>
        <dbReference type="EMBL" id="TXC70795.1"/>
    </source>
</evidence>
<reference evidence="3 4" key="1">
    <citation type="journal article" date="2013" name="Antonie Van Leeuwenhoek">
        <title>Sphingomonas ginsenosidivorax sp. nov., with the ability to transform ginsenosides.</title>
        <authorList>
            <person name="Jin X.F."/>
            <person name="Kim J.K."/>
            <person name="Liu Q.M."/>
            <person name="Kang M.S."/>
            <person name="He D."/>
            <person name="Jin F.X."/>
            <person name="Kim S.C."/>
            <person name="Im W.T."/>
        </authorList>
    </citation>
    <scope>NUCLEOTIDE SEQUENCE [LARGE SCALE GENOMIC DNA]</scope>
    <source>
        <strain evidence="3 4">KHI67</strain>
    </source>
</reference>
<feature type="domain" description="DUF1842" evidence="2">
    <location>
        <begin position="37"/>
        <end position="150"/>
    </location>
</feature>